<dbReference type="AlphaFoldDB" id="A0A4Z1IWP9"/>
<accession>A0A4Z1IWP9</accession>
<name>A0A4Z1IWP9_9HELO</name>
<dbReference type="EMBL" id="PQXJ01000073">
    <property type="protein sequence ID" value="TGO65878.1"/>
    <property type="molecule type" value="Genomic_DNA"/>
</dbReference>
<comment type="caution">
    <text evidence="1">The sequence shown here is derived from an EMBL/GenBank/DDBJ whole genome shotgun (WGS) entry which is preliminary data.</text>
</comment>
<reference evidence="1 2" key="1">
    <citation type="submission" date="2017-12" db="EMBL/GenBank/DDBJ databases">
        <title>Comparative genomics of Botrytis spp.</title>
        <authorList>
            <person name="Valero-Jimenez C.A."/>
            <person name="Tapia P."/>
            <person name="Veloso J."/>
            <person name="Silva-Moreno E."/>
            <person name="Staats M."/>
            <person name="Valdes J.H."/>
            <person name="Van Kan J.A.L."/>
        </authorList>
    </citation>
    <scope>NUCLEOTIDE SEQUENCE [LARGE SCALE GENOMIC DNA]</scope>
    <source>
        <strain evidence="1 2">MUCL2120</strain>
    </source>
</reference>
<dbReference type="OrthoDB" id="3472778at2759"/>
<proteinExistence type="predicted"/>
<sequence length="345" mass="40883">MANLMKPYEEKNKQLGLVRMAIWGPQWDHRANANPQWRWMSKQWRREGREPQTEVGHFDFYPYPQKWQDYVDAVKQKPNILPSFQEDNSNTVYSDAINWGVGKQVRQTNGPFPVYNIGLNPQHQGWFIPTHSSPGAKYRFPGTRNVVGPHQNENFTGVLLGVFVGFRRVRRDKWNPWWWEVVYARLDKRDRALLHAYDYNYLGMPLSAVKKGRGTSWKCRTNDIIWVEALEHMTMEERTEWIGDQVRRPAASYHNHCADFNELRCAFNLPPFYFYGMDMIVEGIYCLGNIFNDFQSRDTSRMSNILIKIVPIILLKQNKWNSRSWSAVTQIQKYLTIQYYTLSRK</sequence>
<protein>
    <submittedName>
        <fullName evidence="1">Uncharacterized protein</fullName>
    </submittedName>
</protein>
<evidence type="ECO:0000313" key="1">
    <source>
        <dbReference type="EMBL" id="TGO65878.1"/>
    </source>
</evidence>
<evidence type="ECO:0000313" key="2">
    <source>
        <dbReference type="Proteomes" id="UP000297452"/>
    </source>
</evidence>
<dbReference type="Proteomes" id="UP000297452">
    <property type="component" value="Unassembled WGS sequence"/>
</dbReference>
<gene>
    <name evidence="1" type="ORF">BOTNAR_0073g00030</name>
</gene>
<keyword evidence="2" id="KW-1185">Reference proteome</keyword>
<organism evidence="1 2">
    <name type="scientific">Botryotinia narcissicola</name>
    <dbReference type="NCBI Taxonomy" id="278944"/>
    <lineage>
        <taxon>Eukaryota</taxon>
        <taxon>Fungi</taxon>
        <taxon>Dikarya</taxon>
        <taxon>Ascomycota</taxon>
        <taxon>Pezizomycotina</taxon>
        <taxon>Leotiomycetes</taxon>
        <taxon>Helotiales</taxon>
        <taxon>Sclerotiniaceae</taxon>
        <taxon>Botryotinia</taxon>
    </lineage>
</organism>